<proteinExistence type="predicted"/>
<evidence type="ECO:0000313" key="2">
    <source>
        <dbReference type="Proteomes" id="UP001629156"/>
    </source>
</evidence>
<keyword evidence="2" id="KW-1185">Reference proteome</keyword>
<dbReference type="RefSeq" id="WP_408084367.1">
    <property type="nucleotide sequence ID" value="NZ_JBELPZ010000005.1"/>
</dbReference>
<reference evidence="1 2" key="1">
    <citation type="submission" date="2024-06" db="EMBL/GenBank/DDBJ databases">
        <authorList>
            <person name="Kaempfer P."/>
            <person name="Viver T."/>
        </authorList>
    </citation>
    <scope>NUCLEOTIDE SEQUENCE [LARGE SCALE GENOMIC DNA]</scope>
    <source>
        <strain evidence="1 2">ST-119</strain>
    </source>
</reference>
<dbReference type="InterPro" id="IPR025535">
    <property type="entry name" value="DUF4421"/>
</dbReference>
<evidence type="ECO:0000313" key="1">
    <source>
        <dbReference type="EMBL" id="MFL9844113.1"/>
    </source>
</evidence>
<dbReference type="EMBL" id="JBELPZ010000005">
    <property type="protein sequence ID" value="MFL9844113.1"/>
    <property type="molecule type" value="Genomic_DNA"/>
</dbReference>
<name>A0ABW8YYH5_9FLAO</name>
<dbReference type="Pfam" id="PF14391">
    <property type="entry name" value="DUF4421"/>
    <property type="match status" value="1"/>
</dbReference>
<gene>
    <name evidence="1" type="ORF">ABS766_06745</name>
</gene>
<comment type="caution">
    <text evidence="1">The sequence shown here is derived from an EMBL/GenBank/DDBJ whole genome shotgun (WGS) entry which is preliminary data.</text>
</comment>
<organism evidence="1 2">
    <name type="scientific">Flavobacterium rhizosphaerae</name>
    <dbReference type="NCBI Taxonomy" id="3163298"/>
    <lineage>
        <taxon>Bacteria</taxon>
        <taxon>Pseudomonadati</taxon>
        <taxon>Bacteroidota</taxon>
        <taxon>Flavobacteriia</taxon>
        <taxon>Flavobacteriales</taxon>
        <taxon>Flavobacteriaceae</taxon>
        <taxon>Flavobacterium</taxon>
    </lineage>
</organism>
<sequence length="313" mass="35239">MRKLIVTLLLSITGYSQTDTISTAYYKEFQDRLFLQFFVLNTSNDFTLDYTNDDIQVKLIPNRKTTMGISFNYDFISFSFGVAPSFFANNKDNGNSKMISFGVNLSPGQWMQHLDFYYQKGFTLESGSGGSVYLHELKSLKIGGSTSYFLNKNFSYAATAFQNKKQLKSAGSFAPSLLYYYTSLNGKKQEGLGSNAYFINVAIAPSYYYNWVIAKNFLLSGGAALGAGLDYTDDDEKNTSFLTMASLHLALGYNSDRFFCGINDRAFVFNHSVESAVSIDDTISYFTIFAGYRFDPPELLEKKVKQIKDKIKL</sequence>
<accession>A0ABW8YYH5</accession>
<dbReference type="Proteomes" id="UP001629156">
    <property type="component" value="Unassembled WGS sequence"/>
</dbReference>
<protein>
    <submittedName>
        <fullName evidence="1">DUF4421 family protein</fullName>
    </submittedName>
</protein>